<evidence type="ECO:0000256" key="1">
    <source>
        <dbReference type="SAM" id="MobiDB-lite"/>
    </source>
</evidence>
<feature type="compositionally biased region" description="Basic and acidic residues" evidence="1">
    <location>
        <begin position="138"/>
        <end position="151"/>
    </location>
</feature>
<evidence type="ECO:0000313" key="3">
    <source>
        <dbReference type="Proteomes" id="UP001597347"/>
    </source>
</evidence>
<dbReference type="RefSeq" id="WP_377934671.1">
    <property type="nucleotide sequence ID" value="NZ_JBHUEA010000015.1"/>
</dbReference>
<protein>
    <recommendedName>
        <fullName evidence="4">Chemotaxis protein</fullName>
    </recommendedName>
</protein>
<dbReference type="Proteomes" id="UP001597347">
    <property type="component" value="Unassembled WGS sequence"/>
</dbReference>
<evidence type="ECO:0008006" key="4">
    <source>
        <dbReference type="Google" id="ProtNLM"/>
    </source>
</evidence>
<evidence type="ECO:0000313" key="2">
    <source>
        <dbReference type="EMBL" id="MFD1721965.1"/>
    </source>
</evidence>
<proteinExistence type="predicted"/>
<dbReference type="EMBL" id="JBHUEA010000015">
    <property type="protein sequence ID" value="MFD1721965.1"/>
    <property type="molecule type" value="Genomic_DNA"/>
</dbReference>
<name>A0ABW4LEL7_9MICO</name>
<feature type="compositionally biased region" description="Basic and acidic residues" evidence="1">
    <location>
        <begin position="102"/>
        <end position="113"/>
    </location>
</feature>
<feature type="compositionally biased region" description="Basic and acidic residues" evidence="1">
    <location>
        <begin position="32"/>
        <end position="45"/>
    </location>
</feature>
<accession>A0ABW4LEL7</accession>
<feature type="region of interest" description="Disordered" evidence="1">
    <location>
        <begin position="1"/>
        <end position="151"/>
    </location>
</feature>
<comment type="caution">
    <text evidence="2">The sequence shown here is derived from an EMBL/GenBank/DDBJ whole genome shotgun (WGS) entry which is preliminary data.</text>
</comment>
<feature type="compositionally biased region" description="Basic and acidic residues" evidence="1">
    <location>
        <begin position="75"/>
        <end position="85"/>
    </location>
</feature>
<organism evidence="2 3">
    <name type="scientific">Amnibacterium endophyticum</name>
    <dbReference type="NCBI Taxonomy" id="2109337"/>
    <lineage>
        <taxon>Bacteria</taxon>
        <taxon>Bacillati</taxon>
        <taxon>Actinomycetota</taxon>
        <taxon>Actinomycetes</taxon>
        <taxon>Micrococcales</taxon>
        <taxon>Microbacteriaceae</taxon>
        <taxon>Amnibacterium</taxon>
    </lineage>
</organism>
<gene>
    <name evidence="2" type="ORF">ACFSBI_10415</name>
</gene>
<keyword evidence="3" id="KW-1185">Reference proteome</keyword>
<reference evidence="3" key="1">
    <citation type="journal article" date="2019" name="Int. J. Syst. Evol. Microbiol.">
        <title>The Global Catalogue of Microorganisms (GCM) 10K type strain sequencing project: providing services to taxonomists for standard genome sequencing and annotation.</title>
        <authorList>
            <consortium name="The Broad Institute Genomics Platform"/>
            <consortium name="The Broad Institute Genome Sequencing Center for Infectious Disease"/>
            <person name="Wu L."/>
            <person name="Ma J."/>
        </authorList>
    </citation>
    <scope>NUCLEOTIDE SEQUENCE [LARGE SCALE GENOMIC DNA]</scope>
    <source>
        <strain evidence="3">CGMCC 1.12471</strain>
    </source>
</reference>
<sequence>MSDQHDHATDPTATPRDGSPDYAPPSDLPLPGDHEAHGGGAHRADGPAVAAGRTDDGDSVTSTYSDAPEVAQRSAADDGRDEGATRSDAAQAPGATAPDGSPFEKGDPRDLNDPGHVFDQTNGMVDALDGDSDGLAGSDEHSAAEKTTTES</sequence>